<evidence type="ECO:0000256" key="1">
    <source>
        <dbReference type="SAM" id="MobiDB-lite"/>
    </source>
</evidence>
<name>A0A9Q3GC67_9BASI</name>
<evidence type="ECO:0000313" key="2">
    <source>
        <dbReference type="EMBL" id="MBW0461471.1"/>
    </source>
</evidence>
<sequence>MESTIIQNSNQKDEGLEQQKGGRKQERSPRSFNQKASSQQTSPRREKELKETILPQLQDPKSPKRFHGQFLKNGQSLDRIQGQRGSKNEITIFSK</sequence>
<dbReference type="Proteomes" id="UP000765509">
    <property type="component" value="Unassembled WGS sequence"/>
</dbReference>
<feature type="compositionally biased region" description="Polar residues" evidence="1">
    <location>
        <begin position="1"/>
        <end position="10"/>
    </location>
</feature>
<feature type="region of interest" description="Disordered" evidence="1">
    <location>
        <begin position="1"/>
        <end position="95"/>
    </location>
</feature>
<evidence type="ECO:0000313" key="3">
    <source>
        <dbReference type="Proteomes" id="UP000765509"/>
    </source>
</evidence>
<proteinExistence type="predicted"/>
<feature type="compositionally biased region" description="Polar residues" evidence="1">
    <location>
        <begin position="30"/>
        <end position="42"/>
    </location>
</feature>
<protein>
    <submittedName>
        <fullName evidence="2">Uncharacterized protein</fullName>
    </submittedName>
</protein>
<gene>
    <name evidence="2" type="ORF">O181_001186</name>
</gene>
<reference evidence="2" key="1">
    <citation type="submission" date="2021-03" db="EMBL/GenBank/DDBJ databases">
        <title>Draft genome sequence of rust myrtle Austropuccinia psidii MF-1, a brazilian biotype.</title>
        <authorList>
            <person name="Quecine M.C."/>
            <person name="Pachon D.M.R."/>
            <person name="Bonatelli M.L."/>
            <person name="Correr F.H."/>
            <person name="Franceschini L.M."/>
            <person name="Leite T.F."/>
            <person name="Margarido G.R.A."/>
            <person name="Almeida C.A."/>
            <person name="Ferrarezi J.A."/>
            <person name="Labate C.A."/>
        </authorList>
    </citation>
    <scope>NUCLEOTIDE SEQUENCE</scope>
    <source>
        <strain evidence="2">MF-1</strain>
    </source>
</reference>
<dbReference type="AlphaFoldDB" id="A0A9Q3GC67"/>
<comment type="caution">
    <text evidence="2">The sequence shown here is derived from an EMBL/GenBank/DDBJ whole genome shotgun (WGS) entry which is preliminary data.</text>
</comment>
<organism evidence="2 3">
    <name type="scientific">Austropuccinia psidii MF-1</name>
    <dbReference type="NCBI Taxonomy" id="1389203"/>
    <lineage>
        <taxon>Eukaryota</taxon>
        <taxon>Fungi</taxon>
        <taxon>Dikarya</taxon>
        <taxon>Basidiomycota</taxon>
        <taxon>Pucciniomycotina</taxon>
        <taxon>Pucciniomycetes</taxon>
        <taxon>Pucciniales</taxon>
        <taxon>Sphaerophragmiaceae</taxon>
        <taxon>Austropuccinia</taxon>
    </lineage>
</organism>
<keyword evidence="3" id="KW-1185">Reference proteome</keyword>
<feature type="compositionally biased region" description="Polar residues" evidence="1">
    <location>
        <begin position="72"/>
        <end position="95"/>
    </location>
</feature>
<accession>A0A9Q3GC67</accession>
<dbReference type="EMBL" id="AVOT02000164">
    <property type="protein sequence ID" value="MBW0461471.1"/>
    <property type="molecule type" value="Genomic_DNA"/>
</dbReference>